<sequence length="249" mass="28101">MKSLAIFNWSGGKDSALALYRVQQQPQFQLHALFTTVSQIHQRVTMHGVREELMQAQAQALDLPWQPLYLPENTTMSQYNQAMAQAWTGFKAAGVTHGIFGDLYLEDLREYRETQLRSVGIQAHFPLWGERPVALLEEFWQAGFKAKVVCVNGKHLDASFAGRELDEAFVRDLPAMVDPCGENGEYHSFVYDGPNFRQPVPVQIGEVVFRSYAPATPNQQDTCFQADTPAYDTGFWFCDLLLSTGKEQG</sequence>
<dbReference type="Pfam" id="PF01902">
    <property type="entry name" value="Diphthami_syn_2"/>
    <property type="match status" value="1"/>
</dbReference>
<evidence type="ECO:0000313" key="3">
    <source>
        <dbReference type="Proteomes" id="UP000271010"/>
    </source>
</evidence>
<comment type="caution">
    <text evidence="2">The sequence shown here is derived from an EMBL/GenBank/DDBJ whole genome shotgun (WGS) entry which is preliminary data.</text>
</comment>
<name>A0A3M9MYX5_9BACT</name>
<dbReference type="Gene3D" id="3.40.50.620">
    <property type="entry name" value="HUPs"/>
    <property type="match status" value="1"/>
</dbReference>
<dbReference type="Gene3D" id="3.90.1490.10">
    <property type="entry name" value="putative n-type atp pyrophosphatase, domain 2"/>
    <property type="match status" value="1"/>
</dbReference>
<proteinExistence type="predicted"/>
<dbReference type="GO" id="GO:0016787">
    <property type="term" value="F:hydrolase activity"/>
    <property type="evidence" value="ECO:0007669"/>
    <property type="project" value="UniProtKB-KW"/>
</dbReference>
<dbReference type="SUPFAM" id="SSF52402">
    <property type="entry name" value="Adenine nucleotide alpha hydrolases-like"/>
    <property type="match status" value="1"/>
</dbReference>
<protein>
    <submittedName>
        <fullName evidence="2">Adenine nucleotide alpha hydrolase</fullName>
    </submittedName>
</protein>
<gene>
    <name evidence="2" type="ORF">EFA69_10345</name>
</gene>
<dbReference type="Proteomes" id="UP000271010">
    <property type="component" value="Unassembled WGS sequence"/>
</dbReference>
<evidence type="ECO:0000259" key="1">
    <source>
        <dbReference type="Pfam" id="PF01902"/>
    </source>
</evidence>
<evidence type="ECO:0000313" key="2">
    <source>
        <dbReference type="EMBL" id="RNI30375.1"/>
    </source>
</evidence>
<dbReference type="InterPro" id="IPR014729">
    <property type="entry name" value="Rossmann-like_a/b/a_fold"/>
</dbReference>
<keyword evidence="3" id="KW-1185">Reference proteome</keyword>
<dbReference type="EMBL" id="RJJE01000009">
    <property type="protein sequence ID" value="RNI30375.1"/>
    <property type="molecule type" value="Genomic_DNA"/>
</dbReference>
<dbReference type="InterPro" id="IPR002761">
    <property type="entry name" value="Diphthami_syn_dom"/>
</dbReference>
<accession>A0A3M9MYX5</accession>
<organism evidence="2 3">
    <name type="scientific">Rufibacter immobilis</name>
    <dbReference type="NCBI Taxonomy" id="1348778"/>
    <lineage>
        <taxon>Bacteria</taxon>
        <taxon>Pseudomonadati</taxon>
        <taxon>Bacteroidota</taxon>
        <taxon>Cytophagia</taxon>
        <taxon>Cytophagales</taxon>
        <taxon>Hymenobacteraceae</taxon>
        <taxon>Rufibacter</taxon>
    </lineage>
</organism>
<keyword evidence="2" id="KW-0378">Hydrolase</keyword>
<dbReference type="AlphaFoldDB" id="A0A3M9MYX5"/>
<dbReference type="OrthoDB" id="3572539at2"/>
<reference evidence="2 3" key="1">
    <citation type="submission" date="2018-11" db="EMBL/GenBank/DDBJ databases">
        <title>Rufibacter latericius sp. nov., isolated from water in Baiyang Lake.</title>
        <authorList>
            <person name="Yang Y."/>
        </authorList>
    </citation>
    <scope>NUCLEOTIDE SEQUENCE [LARGE SCALE GENOMIC DNA]</scope>
    <source>
        <strain evidence="2 3">MCC P1</strain>
    </source>
</reference>
<feature type="domain" description="Diphthamide synthase" evidence="1">
    <location>
        <begin position="4"/>
        <end position="203"/>
    </location>
</feature>
<dbReference type="RefSeq" id="WP_123133453.1">
    <property type="nucleotide sequence ID" value="NZ_RJJE01000009.1"/>
</dbReference>